<dbReference type="Pfam" id="PF01607">
    <property type="entry name" value="CBM_14"/>
    <property type="match status" value="2"/>
</dbReference>
<sequence length="139" mass="15068">MWTQKFVTFSFILTLYMATASSQDAGFKCKAAGFFADPTDCHRFYNCDDDLDAISGTCTAYAHFDPVDTCVWGDCTNPVIITPSPAAQFKCTTSGYFADPNNCRGFYQCSLALVATHGICMGGVGFFNNETLGCEMGTC</sequence>
<gene>
    <name evidence="3" type="ORF">L798_06264</name>
</gene>
<dbReference type="InterPro" id="IPR036508">
    <property type="entry name" value="Chitin-bd_dom_sf"/>
</dbReference>
<dbReference type="AlphaFoldDB" id="A0A067RG92"/>
<evidence type="ECO:0000313" key="3">
    <source>
        <dbReference type="EMBL" id="KDR19209.1"/>
    </source>
</evidence>
<evidence type="ECO:0000259" key="2">
    <source>
        <dbReference type="PROSITE" id="PS50940"/>
    </source>
</evidence>
<keyword evidence="4" id="KW-1185">Reference proteome</keyword>
<evidence type="ECO:0000256" key="1">
    <source>
        <dbReference type="SAM" id="SignalP"/>
    </source>
</evidence>
<feature type="signal peptide" evidence="1">
    <location>
        <begin position="1"/>
        <end position="22"/>
    </location>
</feature>
<dbReference type="GO" id="GO:0008061">
    <property type="term" value="F:chitin binding"/>
    <property type="evidence" value="ECO:0007669"/>
    <property type="project" value="InterPro"/>
</dbReference>
<dbReference type="InterPro" id="IPR002557">
    <property type="entry name" value="Chitin-bd_dom"/>
</dbReference>
<dbReference type="InParanoid" id="A0A067RG92"/>
<dbReference type="SUPFAM" id="SSF57625">
    <property type="entry name" value="Invertebrate chitin-binding proteins"/>
    <property type="match status" value="2"/>
</dbReference>
<organism evidence="3 4">
    <name type="scientific">Zootermopsis nevadensis</name>
    <name type="common">Dampwood termite</name>
    <dbReference type="NCBI Taxonomy" id="136037"/>
    <lineage>
        <taxon>Eukaryota</taxon>
        <taxon>Metazoa</taxon>
        <taxon>Ecdysozoa</taxon>
        <taxon>Arthropoda</taxon>
        <taxon>Hexapoda</taxon>
        <taxon>Insecta</taxon>
        <taxon>Pterygota</taxon>
        <taxon>Neoptera</taxon>
        <taxon>Polyneoptera</taxon>
        <taxon>Dictyoptera</taxon>
        <taxon>Blattodea</taxon>
        <taxon>Blattoidea</taxon>
        <taxon>Termitoidae</taxon>
        <taxon>Termopsidae</taxon>
        <taxon>Zootermopsis</taxon>
    </lineage>
</organism>
<proteinExistence type="predicted"/>
<dbReference type="Gene3D" id="2.170.140.10">
    <property type="entry name" value="Chitin binding domain"/>
    <property type="match status" value="2"/>
</dbReference>
<evidence type="ECO:0000313" key="4">
    <source>
        <dbReference type="Proteomes" id="UP000027135"/>
    </source>
</evidence>
<accession>A0A067RG92</accession>
<dbReference type="GO" id="GO:0005576">
    <property type="term" value="C:extracellular region"/>
    <property type="evidence" value="ECO:0007669"/>
    <property type="project" value="InterPro"/>
</dbReference>
<dbReference type="SMART" id="SM00494">
    <property type="entry name" value="ChtBD2"/>
    <property type="match status" value="2"/>
</dbReference>
<dbReference type="EMBL" id="KK852657">
    <property type="protein sequence ID" value="KDR19209.1"/>
    <property type="molecule type" value="Genomic_DNA"/>
</dbReference>
<feature type="domain" description="Chitin-binding type-2" evidence="2">
    <location>
        <begin position="26"/>
        <end position="72"/>
    </location>
</feature>
<protein>
    <recommendedName>
        <fullName evidence="2">Chitin-binding type-2 domain-containing protein</fullName>
    </recommendedName>
</protein>
<reference evidence="3 4" key="1">
    <citation type="journal article" date="2014" name="Nat. Commun.">
        <title>Molecular traces of alternative social organization in a termite genome.</title>
        <authorList>
            <person name="Terrapon N."/>
            <person name="Li C."/>
            <person name="Robertson H.M."/>
            <person name="Ji L."/>
            <person name="Meng X."/>
            <person name="Booth W."/>
            <person name="Chen Z."/>
            <person name="Childers C.P."/>
            <person name="Glastad K.M."/>
            <person name="Gokhale K."/>
            <person name="Gowin J."/>
            <person name="Gronenberg W."/>
            <person name="Hermansen R.A."/>
            <person name="Hu H."/>
            <person name="Hunt B.G."/>
            <person name="Huylmans A.K."/>
            <person name="Khalil S.M."/>
            <person name="Mitchell R.D."/>
            <person name="Munoz-Torres M.C."/>
            <person name="Mustard J.A."/>
            <person name="Pan H."/>
            <person name="Reese J.T."/>
            <person name="Scharf M.E."/>
            <person name="Sun F."/>
            <person name="Vogel H."/>
            <person name="Xiao J."/>
            <person name="Yang W."/>
            <person name="Yang Z."/>
            <person name="Yang Z."/>
            <person name="Zhou J."/>
            <person name="Zhu J."/>
            <person name="Brent C.S."/>
            <person name="Elsik C.G."/>
            <person name="Goodisman M.A."/>
            <person name="Liberles D.A."/>
            <person name="Roe R.M."/>
            <person name="Vargo E.L."/>
            <person name="Vilcinskas A."/>
            <person name="Wang J."/>
            <person name="Bornberg-Bauer E."/>
            <person name="Korb J."/>
            <person name="Zhang G."/>
            <person name="Liebig J."/>
        </authorList>
    </citation>
    <scope>NUCLEOTIDE SEQUENCE [LARGE SCALE GENOMIC DNA]</scope>
    <source>
        <tissue evidence="3">Whole organism</tissue>
    </source>
</reference>
<keyword evidence="1" id="KW-0732">Signal</keyword>
<dbReference type="PROSITE" id="PS50940">
    <property type="entry name" value="CHIT_BIND_II"/>
    <property type="match status" value="1"/>
</dbReference>
<name>A0A067RG92_ZOONE</name>
<dbReference type="Proteomes" id="UP000027135">
    <property type="component" value="Unassembled WGS sequence"/>
</dbReference>
<feature type="chain" id="PRO_5001645124" description="Chitin-binding type-2 domain-containing protein" evidence="1">
    <location>
        <begin position="23"/>
        <end position="139"/>
    </location>
</feature>